<keyword evidence="10" id="KW-0808">Transferase</keyword>
<dbReference type="STRING" id="1210089.GCA_001613165_02058"/>
<keyword evidence="12 23" id="KW-0418">Kinase</keyword>
<dbReference type="Proteomes" id="UP000255355">
    <property type="component" value="Unassembled WGS sequence"/>
</dbReference>
<evidence type="ECO:0000256" key="7">
    <source>
        <dbReference type="ARBA" id="ARBA00022485"/>
    </source>
</evidence>
<dbReference type="EMBL" id="QQAZ01000001">
    <property type="protein sequence ID" value="RDI55210.1"/>
    <property type="molecule type" value="Genomic_DNA"/>
</dbReference>
<keyword evidence="15" id="KW-0411">Iron-sulfur</keyword>
<name>A0A370HES7_9NOCA</name>
<accession>A0A370HES7</accession>
<dbReference type="PANTHER" id="PTHR43547:SF2">
    <property type="entry name" value="HYBRID SIGNAL TRANSDUCTION HISTIDINE KINASE C"/>
    <property type="match status" value="1"/>
</dbReference>
<dbReference type="PROSITE" id="PS50112">
    <property type="entry name" value="PAS"/>
    <property type="match status" value="1"/>
</dbReference>
<dbReference type="InterPro" id="IPR036097">
    <property type="entry name" value="HisK_dim/P_sf"/>
</dbReference>
<dbReference type="CDD" id="cd00082">
    <property type="entry name" value="HisKA"/>
    <property type="match status" value="1"/>
</dbReference>
<keyword evidence="11" id="KW-0479">Metal-binding</keyword>
<dbReference type="RefSeq" id="WP_169814228.1">
    <property type="nucleotide sequence ID" value="NZ_QQAZ01000001.1"/>
</dbReference>
<evidence type="ECO:0000256" key="14">
    <source>
        <dbReference type="ARBA" id="ARBA00023012"/>
    </source>
</evidence>
<dbReference type="NCBIfam" id="TIGR00229">
    <property type="entry name" value="sensory_box"/>
    <property type="match status" value="1"/>
</dbReference>
<dbReference type="CDD" id="cd00130">
    <property type="entry name" value="PAS"/>
    <property type="match status" value="1"/>
</dbReference>
<dbReference type="AlphaFoldDB" id="A0A370HES7"/>
<dbReference type="Gene3D" id="3.40.50.2300">
    <property type="match status" value="1"/>
</dbReference>
<dbReference type="GO" id="GO:0005737">
    <property type="term" value="C:cytoplasm"/>
    <property type="evidence" value="ECO:0007669"/>
    <property type="project" value="UniProtKB-SubCell"/>
</dbReference>
<reference evidence="23 24" key="1">
    <citation type="submission" date="2018-07" db="EMBL/GenBank/DDBJ databases">
        <title>Genomic Encyclopedia of Type Strains, Phase IV (KMG-IV): sequencing the most valuable type-strain genomes for metagenomic binning, comparative biology and taxonomic classification.</title>
        <authorList>
            <person name="Goeker M."/>
        </authorList>
    </citation>
    <scope>NUCLEOTIDE SEQUENCE [LARGE SCALE GENOMIC DNA]</scope>
    <source>
        <strain evidence="23 24">DSM 44952</strain>
    </source>
</reference>
<evidence type="ECO:0000259" key="22">
    <source>
        <dbReference type="PROSITE" id="PS50112"/>
    </source>
</evidence>
<keyword evidence="7" id="KW-0004">4Fe-4S</keyword>
<dbReference type="SMART" id="SM00387">
    <property type="entry name" value="HATPase_c"/>
    <property type="match status" value="1"/>
</dbReference>
<dbReference type="GO" id="GO:0051539">
    <property type="term" value="F:4 iron, 4 sulfur cluster binding"/>
    <property type="evidence" value="ECO:0007669"/>
    <property type="project" value="UniProtKB-KW"/>
</dbReference>
<comment type="caution">
    <text evidence="23">The sequence shown here is derived from an EMBL/GenBank/DDBJ whole genome shotgun (WGS) entry which is preliminary data.</text>
</comment>
<feature type="coiled-coil region" evidence="19">
    <location>
        <begin position="166"/>
        <end position="193"/>
    </location>
</feature>
<evidence type="ECO:0000256" key="16">
    <source>
        <dbReference type="ARBA" id="ARBA00024827"/>
    </source>
</evidence>
<keyword evidence="9 18" id="KW-0597">Phosphoprotein</keyword>
<dbReference type="InterPro" id="IPR036890">
    <property type="entry name" value="HATPase_C_sf"/>
</dbReference>
<dbReference type="PANTHER" id="PTHR43547">
    <property type="entry name" value="TWO-COMPONENT HISTIDINE KINASE"/>
    <property type="match status" value="1"/>
</dbReference>
<evidence type="ECO:0000256" key="18">
    <source>
        <dbReference type="PROSITE-ProRule" id="PRU00169"/>
    </source>
</evidence>
<dbReference type="SMART" id="SM00388">
    <property type="entry name" value="HisKA"/>
    <property type="match status" value="1"/>
</dbReference>
<evidence type="ECO:0000256" key="3">
    <source>
        <dbReference type="ARBA" id="ARBA00004236"/>
    </source>
</evidence>
<dbReference type="Pfam" id="PF00512">
    <property type="entry name" value="HisKA"/>
    <property type="match status" value="1"/>
</dbReference>
<dbReference type="SUPFAM" id="SSF55785">
    <property type="entry name" value="PYP-like sensor domain (PAS domain)"/>
    <property type="match status" value="1"/>
</dbReference>
<evidence type="ECO:0000256" key="9">
    <source>
        <dbReference type="ARBA" id="ARBA00022553"/>
    </source>
</evidence>
<evidence type="ECO:0000256" key="13">
    <source>
        <dbReference type="ARBA" id="ARBA00023004"/>
    </source>
</evidence>
<feature type="domain" description="Response regulatory" evidence="21">
    <location>
        <begin position="463"/>
        <end position="578"/>
    </location>
</feature>
<feature type="domain" description="Histidine kinase" evidence="20">
    <location>
        <begin position="200"/>
        <end position="415"/>
    </location>
</feature>
<organism evidence="23 24">
    <name type="scientific">Nocardia mexicana</name>
    <dbReference type="NCBI Taxonomy" id="279262"/>
    <lineage>
        <taxon>Bacteria</taxon>
        <taxon>Bacillati</taxon>
        <taxon>Actinomycetota</taxon>
        <taxon>Actinomycetes</taxon>
        <taxon>Mycobacteriales</taxon>
        <taxon>Nocardiaceae</taxon>
        <taxon>Nocardia</taxon>
    </lineage>
</organism>
<dbReference type="GO" id="GO:0046872">
    <property type="term" value="F:metal ion binding"/>
    <property type="evidence" value="ECO:0007669"/>
    <property type="project" value="UniProtKB-KW"/>
</dbReference>
<dbReference type="GO" id="GO:0000155">
    <property type="term" value="F:phosphorelay sensor kinase activity"/>
    <property type="evidence" value="ECO:0007669"/>
    <property type="project" value="InterPro"/>
</dbReference>
<dbReference type="SMART" id="SM00448">
    <property type="entry name" value="REC"/>
    <property type="match status" value="1"/>
</dbReference>
<dbReference type="Gene3D" id="3.30.565.10">
    <property type="entry name" value="Histidine kinase-like ATPase, C-terminal domain"/>
    <property type="match status" value="1"/>
</dbReference>
<dbReference type="InterPro" id="IPR011712">
    <property type="entry name" value="Sig_transdc_His_kin_sub3_dim/P"/>
</dbReference>
<dbReference type="EC" id="2.7.13.3" evidence="5"/>
<evidence type="ECO:0000256" key="15">
    <source>
        <dbReference type="ARBA" id="ARBA00023014"/>
    </source>
</evidence>
<dbReference type="InterPro" id="IPR004358">
    <property type="entry name" value="Sig_transdc_His_kin-like_C"/>
</dbReference>
<dbReference type="PROSITE" id="PS50110">
    <property type="entry name" value="RESPONSE_REGULATORY"/>
    <property type="match status" value="1"/>
</dbReference>
<keyword evidence="8" id="KW-0963">Cytoplasm</keyword>
<comment type="function">
    <text evidence="16">Member of the two-component regulatory system NreB/NreC involved in the control of dissimilatory nitrate/nitrite reduction in response to oxygen. NreB functions as a direct oxygen sensor histidine kinase which is autophosphorylated, in the absence of oxygen, probably at the conserved histidine residue, and transfers its phosphate group probably to a conserved aspartate residue of NreC. NreB/NreC activates the expression of the nitrate (narGHJI) and nitrite (nir) reductase operons, as well as the putative nitrate transporter gene narT.</text>
</comment>
<evidence type="ECO:0000256" key="12">
    <source>
        <dbReference type="ARBA" id="ARBA00022777"/>
    </source>
</evidence>
<evidence type="ECO:0000256" key="11">
    <source>
        <dbReference type="ARBA" id="ARBA00022723"/>
    </source>
</evidence>
<evidence type="ECO:0000259" key="21">
    <source>
        <dbReference type="PROSITE" id="PS50110"/>
    </source>
</evidence>
<keyword evidence="19" id="KW-0175">Coiled coil</keyword>
<dbReference type="FunFam" id="3.30.565.10:FF:000006">
    <property type="entry name" value="Sensor histidine kinase WalK"/>
    <property type="match status" value="1"/>
</dbReference>
<dbReference type="Pfam" id="PF00072">
    <property type="entry name" value="Response_reg"/>
    <property type="match status" value="1"/>
</dbReference>
<evidence type="ECO:0000256" key="2">
    <source>
        <dbReference type="ARBA" id="ARBA00001966"/>
    </source>
</evidence>
<gene>
    <name evidence="23" type="ORF">DFR68_10142</name>
</gene>
<feature type="domain" description="PAS" evidence="22">
    <location>
        <begin position="3"/>
        <end position="80"/>
    </location>
</feature>
<evidence type="ECO:0000256" key="17">
    <source>
        <dbReference type="ARBA" id="ARBA00030800"/>
    </source>
</evidence>
<dbReference type="Gene3D" id="1.10.287.130">
    <property type="match status" value="1"/>
</dbReference>
<dbReference type="Gene3D" id="1.20.5.1930">
    <property type="match status" value="1"/>
</dbReference>
<comment type="subcellular location">
    <subcellularLocation>
        <location evidence="3">Cell membrane</location>
    </subcellularLocation>
    <subcellularLocation>
        <location evidence="4">Cytoplasm</location>
    </subcellularLocation>
</comment>
<dbReference type="InterPro" id="IPR005467">
    <property type="entry name" value="His_kinase_dom"/>
</dbReference>
<protein>
    <recommendedName>
        <fullName evidence="6">Oxygen sensor histidine kinase NreB</fullName>
        <ecNumber evidence="5">2.7.13.3</ecNumber>
    </recommendedName>
    <alternativeName>
        <fullName evidence="17">Nitrogen regulation protein B</fullName>
    </alternativeName>
</protein>
<evidence type="ECO:0000256" key="8">
    <source>
        <dbReference type="ARBA" id="ARBA00022490"/>
    </source>
</evidence>
<dbReference type="SUPFAM" id="SSF52172">
    <property type="entry name" value="CheY-like"/>
    <property type="match status" value="1"/>
</dbReference>
<dbReference type="GO" id="GO:0005886">
    <property type="term" value="C:plasma membrane"/>
    <property type="evidence" value="ECO:0007669"/>
    <property type="project" value="UniProtKB-SubCell"/>
</dbReference>
<dbReference type="Pfam" id="PF08448">
    <property type="entry name" value="PAS_4"/>
    <property type="match status" value="1"/>
</dbReference>
<comment type="cofactor">
    <cofactor evidence="2">
        <name>[4Fe-4S] cluster</name>
        <dbReference type="ChEBI" id="CHEBI:49883"/>
    </cofactor>
</comment>
<dbReference type="Pfam" id="PF02518">
    <property type="entry name" value="HATPase_c"/>
    <property type="match status" value="1"/>
</dbReference>
<dbReference type="SUPFAM" id="SSF47384">
    <property type="entry name" value="Homodimeric domain of signal transducing histidine kinase"/>
    <property type="match status" value="1"/>
</dbReference>
<comment type="catalytic activity">
    <reaction evidence="1">
        <text>ATP + protein L-histidine = ADP + protein N-phospho-L-histidine.</text>
        <dbReference type="EC" id="2.7.13.3"/>
    </reaction>
</comment>
<dbReference type="Pfam" id="PF07730">
    <property type="entry name" value="HisKA_3"/>
    <property type="match status" value="1"/>
</dbReference>
<keyword evidence="24" id="KW-1185">Reference proteome</keyword>
<dbReference type="InterPro" id="IPR000014">
    <property type="entry name" value="PAS"/>
</dbReference>
<keyword evidence="13" id="KW-0408">Iron</keyword>
<dbReference type="InterPro" id="IPR035965">
    <property type="entry name" value="PAS-like_dom_sf"/>
</dbReference>
<evidence type="ECO:0000256" key="19">
    <source>
        <dbReference type="SAM" id="Coils"/>
    </source>
</evidence>
<evidence type="ECO:0000256" key="10">
    <source>
        <dbReference type="ARBA" id="ARBA00022679"/>
    </source>
</evidence>
<dbReference type="PROSITE" id="PS50109">
    <property type="entry name" value="HIS_KIN"/>
    <property type="match status" value="1"/>
</dbReference>
<evidence type="ECO:0000256" key="1">
    <source>
        <dbReference type="ARBA" id="ARBA00000085"/>
    </source>
</evidence>
<dbReference type="InterPro" id="IPR003661">
    <property type="entry name" value="HisK_dim/P_dom"/>
</dbReference>
<dbReference type="InterPro" id="IPR011006">
    <property type="entry name" value="CheY-like_superfamily"/>
</dbReference>
<dbReference type="InterPro" id="IPR003594">
    <property type="entry name" value="HATPase_dom"/>
</dbReference>
<dbReference type="SUPFAM" id="SSF55874">
    <property type="entry name" value="ATPase domain of HSP90 chaperone/DNA topoisomerase II/histidine kinase"/>
    <property type="match status" value="1"/>
</dbReference>
<dbReference type="PRINTS" id="PR00344">
    <property type="entry name" value="BCTRLSENSOR"/>
</dbReference>
<dbReference type="CDD" id="cd17574">
    <property type="entry name" value="REC_OmpR"/>
    <property type="match status" value="1"/>
</dbReference>
<keyword evidence="14" id="KW-0902">Two-component regulatory system</keyword>
<evidence type="ECO:0000313" key="24">
    <source>
        <dbReference type="Proteomes" id="UP000255355"/>
    </source>
</evidence>
<dbReference type="GO" id="GO:0046983">
    <property type="term" value="F:protein dimerization activity"/>
    <property type="evidence" value="ECO:0007669"/>
    <property type="project" value="InterPro"/>
</dbReference>
<evidence type="ECO:0000259" key="20">
    <source>
        <dbReference type="PROSITE" id="PS50109"/>
    </source>
</evidence>
<dbReference type="InterPro" id="IPR013656">
    <property type="entry name" value="PAS_4"/>
</dbReference>
<evidence type="ECO:0000256" key="6">
    <source>
        <dbReference type="ARBA" id="ARBA00017322"/>
    </source>
</evidence>
<proteinExistence type="predicted"/>
<feature type="modified residue" description="4-aspartylphosphate" evidence="18">
    <location>
        <position position="511"/>
    </location>
</feature>
<evidence type="ECO:0000256" key="5">
    <source>
        <dbReference type="ARBA" id="ARBA00012438"/>
    </source>
</evidence>
<evidence type="ECO:0000256" key="4">
    <source>
        <dbReference type="ARBA" id="ARBA00004496"/>
    </source>
</evidence>
<evidence type="ECO:0000313" key="23">
    <source>
        <dbReference type="EMBL" id="RDI55210.1"/>
    </source>
</evidence>
<dbReference type="InterPro" id="IPR001789">
    <property type="entry name" value="Sig_transdc_resp-reg_receiver"/>
</dbReference>
<dbReference type="Gene3D" id="3.30.450.20">
    <property type="entry name" value="PAS domain"/>
    <property type="match status" value="1"/>
</dbReference>
<sequence length="794" mass="86555">MGEEVDFRRVFESSPGLYLVLDPSLRIVAVTDAYAQATMTERDRIVGRGIFEVFPDNPDDADAEGVRNLRVSLERVLRDESTDAMPVQRYDIRRPEGGFEQRFWSPSNSPVHDADGTLRYIVHRVEDVTDFMRLQAADAAQQRETEQLRATSERMEQEVFTRAHEVAEASRRLKEANAELAELYARTKELDELKSQFFANVSHELRTPLTLILSPAQKLLDAASERDPARTELELIIRNARMLLRQVNNLLDASRLEAGAVRPDYARVDVAEQARLSSAFFESLAVDRGVDLTVGVEPVVAELDPEHLQRILVNLLSNAFKHTGAGGVVRCTVRPGADRVVVEVADSGPGIPAEHRETVFDRFRQVDGGATRTAPGTGLGLSIVRDLVTLHRGTIGIADAPEGGALISVELPTAAPAGIPVRAAADPLDAAIPIGSADILAEFPTAATVSTTFSNGQDTTKPVVVVIEDNRDLNNLLRHALSARYRVLTASDGRAGLELARTHQPDLLVCDIMMPHMSGDELLVHVRADPTLTNTPVLILSARADDRSRLALLRAGANDYLAKPFDITELHARVDNLVNLRLAESRLRTLRIAGERERIALELHRTVVHRLFGLSLQLSGTRPLVRVPAVATRLDEAVAELDAVANGIRLTINELDVSSDRGPDLRTRLSELIGDTAEHLGARASTSFRGPLDSLDPILTEPIHDAVHHLITALARQRPREITLTADLGDDLTLVITGKAATGASPCPSGDDSGLLPPALAERGATVDIATSPTGDATTWRWTIPNHNRRPAGE</sequence>